<dbReference type="EMBL" id="CP004154">
    <property type="protein sequence ID" value="AHH04069.1"/>
    <property type="molecule type" value="Genomic_DNA"/>
</dbReference>
<gene>
    <name evidence="1" type="ORF">BHY_1118</name>
</gene>
<dbReference type="RefSeq" id="WP_025400351.1">
    <property type="nucleotide sequence ID" value="NZ_CP004154.1"/>
</dbReference>
<dbReference type="Pfam" id="PF02999">
    <property type="entry name" value="Borrelia_orfD"/>
    <property type="match status" value="1"/>
</dbReference>
<sequence>MKTKLTLGLITLLQFIILNCTSIASLPEEPEAPIEPTLKNLSIYEAKLASYALYLETFLVRTKQKFKDSSFPTFTLLDSNVLREEHTLEAVKDNIGHLKHYINNTKPIAISVYKKYSKLKK</sequence>
<accession>W5SAD6</accession>
<geneLocation type="plasmid" evidence="1">
    <name>unnamed</name>
</geneLocation>
<dbReference type="InterPro" id="IPR004248">
    <property type="entry name" value="Borrelia_plasmid_OrfD"/>
</dbReference>
<evidence type="ECO:0000313" key="1">
    <source>
        <dbReference type="EMBL" id="AHH04069.1"/>
    </source>
</evidence>
<dbReference type="HOGENOM" id="CLU_160505_0_0_12"/>
<organism evidence="1">
    <name type="scientific">Borrelia nietonii YOR</name>
    <dbReference type="NCBI Taxonomy" id="1293576"/>
    <lineage>
        <taxon>Bacteria</taxon>
        <taxon>Pseudomonadati</taxon>
        <taxon>Spirochaetota</taxon>
        <taxon>Spirochaetia</taxon>
        <taxon>Spirochaetales</taxon>
        <taxon>Borreliaceae</taxon>
        <taxon>Borrelia</taxon>
        <taxon>Borrelia nietonii</taxon>
    </lineage>
</organism>
<proteinExistence type="predicted"/>
<name>W5SAD6_9SPIR</name>
<keyword evidence="1" id="KW-0614">Plasmid</keyword>
<dbReference type="AlphaFoldDB" id="W5SAD6"/>
<reference evidence="1" key="1">
    <citation type="submission" date="2013-02" db="EMBL/GenBank/DDBJ databases">
        <title>Comparative genomics of Borrelia species.</title>
        <authorList>
            <person name="Schwan T.G."/>
            <person name="Raffel S.J."/>
            <person name="Porcella S.F."/>
        </authorList>
    </citation>
    <scope>NUCLEOTIDE SEQUENCE</scope>
    <source>
        <strain evidence="1">YOR</strain>
        <plasmid evidence="1">unnamed</plasmid>
    </source>
</reference>
<protein>
    <submittedName>
        <fullName evidence="1">Outer surface protein</fullName>
    </submittedName>
</protein>